<evidence type="ECO:0000259" key="2">
    <source>
        <dbReference type="Pfam" id="PF13406"/>
    </source>
</evidence>
<dbReference type="InterPro" id="IPR011757">
    <property type="entry name" value="Lytic_transglycosylase_MltB"/>
</dbReference>
<evidence type="ECO:0000313" key="4">
    <source>
        <dbReference type="Proteomes" id="UP000502260"/>
    </source>
</evidence>
<dbReference type="InterPro" id="IPR023346">
    <property type="entry name" value="Lysozyme-like_dom_sf"/>
</dbReference>
<proteinExistence type="predicted"/>
<dbReference type="InterPro" id="IPR043426">
    <property type="entry name" value="MltB-like"/>
</dbReference>
<name>A0A6F8VDQ0_9PROT</name>
<dbReference type="EMBL" id="AP022853">
    <property type="protein sequence ID" value="BCB27082.1"/>
    <property type="molecule type" value="Genomic_DNA"/>
</dbReference>
<dbReference type="Proteomes" id="UP000502260">
    <property type="component" value="Chromosome"/>
</dbReference>
<keyword evidence="4" id="KW-1185">Reference proteome</keyword>
<feature type="domain" description="Transglycosylase SLT" evidence="2">
    <location>
        <begin position="33"/>
        <end position="324"/>
    </location>
</feature>
<dbReference type="PANTHER" id="PTHR30163:SF9">
    <property type="entry name" value="MEMBRANE-BOUND LYTIC MUREIN TRANSGLYCOSYLASE B"/>
    <property type="match status" value="1"/>
</dbReference>
<dbReference type="GO" id="GO:0008933">
    <property type="term" value="F:peptidoglycan lytic transglycosylase activity"/>
    <property type="evidence" value="ECO:0007669"/>
    <property type="project" value="TreeGrafter"/>
</dbReference>
<dbReference type="NCBIfam" id="TIGR02282">
    <property type="entry name" value="MltB"/>
    <property type="match status" value="1"/>
</dbReference>
<protein>
    <submittedName>
        <fullName evidence="3">Membrane-bound lytic murein transglycosylase B</fullName>
    </submittedName>
</protein>
<sequence length="336" mass="37782">MSLKNLLIALILTLSAELLWRQPLADATSFSERPDVQQFVAEMANKHGFDMDSLTSLFAHITPRPGVAKTMTGQVVKPPSWTRYRSNFVNSWRITHGVSFWSENAESLMRARHIYGVPEEVIVAILGVETRYGSYPLPYPVLDTLATLAFDYPRRGEFFRGELEQYLLLMREEGRDPLSVRGSFAGAMGIPQFMPSSYRSYAVDFDGDGHRDLWDSTADAIGSVANYLKTYGWESDQPIAVRAYLQADTASDLLTGSLKPGFSIEQLEARGVKPDESLAPSTQAALLAVDVEDGREYWLGMNNFYVITRYNRNLFYALAVYQLSNEIKLARMVSLN</sequence>
<evidence type="ECO:0000313" key="3">
    <source>
        <dbReference type="EMBL" id="BCB27082.1"/>
    </source>
</evidence>
<feature type="active site" evidence="1">
    <location>
        <position position="129"/>
    </location>
</feature>
<accession>A0A6F8VDQ0</accession>
<dbReference type="KEGG" id="slac:SKTS_19680"/>
<dbReference type="FunFam" id="1.10.8.350:FF:000001">
    <property type="entry name" value="Lytic murein transglycosylase B"/>
    <property type="match status" value="1"/>
</dbReference>
<dbReference type="Gene3D" id="1.10.8.350">
    <property type="entry name" value="Bacterial muramidase"/>
    <property type="match status" value="1"/>
</dbReference>
<dbReference type="PANTHER" id="PTHR30163">
    <property type="entry name" value="MEMBRANE-BOUND LYTIC MUREIN TRANSGLYCOSYLASE B"/>
    <property type="match status" value="1"/>
</dbReference>
<dbReference type="SUPFAM" id="SSF53955">
    <property type="entry name" value="Lysozyme-like"/>
    <property type="match status" value="1"/>
</dbReference>
<dbReference type="Gene3D" id="1.10.530.10">
    <property type="match status" value="1"/>
</dbReference>
<organism evidence="3 4">
    <name type="scientific">Sulfurimicrobium lacus</name>
    <dbReference type="NCBI Taxonomy" id="2715678"/>
    <lineage>
        <taxon>Bacteria</taxon>
        <taxon>Pseudomonadati</taxon>
        <taxon>Pseudomonadota</taxon>
        <taxon>Betaproteobacteria</taxon>
        <taxon>Nitrosomonadales</taxon>
        <taxon>Sulfuricellaceae</taxon>
        <taxon>Sulfurimicrobium</taxon>
    </lineage>
</organism>
<reference evidence="4" key="1">
    <citation type="submission" date="2020-03" db="EMBL/GenBank/DDBJ databases">
        <title>Complete genome sequence of sulfur-oxidizing bacterium skT11.</title>
        <authorList>
            <person name="Kanda M."/>
            <person name="Kojima H."/>
            <person name="Fukui M."/>
        </authorList>
    </citation>
    <scope>NUCLEOTIDE SEQUENCE [LARGE SCALE GENOMIC DNA]</scope>
    <source>
        <strain evidence="4">skT11</strain>
    </source>
</reference>
<gene>
    <name evidence="3" type="primary">mltB</name>
    <name evidence="3" type="ORF">SKTS_19680</name>
</gene>
<dbReference type="Pfam" id="PF13406">
    <property type="entry name" value="SLT_2"/>
    <property type="match status" value="1"/>
</dbReference>
<dbReference type="AlphaFoldDB" id="A0A6F8VDQ0"/>
<dbReference type="CDD" id="cd13399">
    <property type="entry name" value="Slt35-like"/>
    <property type="match status" value="1"/>
</dbReference>
<dbReference type="RefSeq" id="WP_173064074.1">
    <property type="nucleotide sequence ID" value="NZ_AP022853.1"/>
</dbReference>
<evidence type="ECO:0000256" key="1">
    <source>
        <dbReference type="PIRSR" id="PIRSR611757-1"/>
    </source>
</evidence>
<dbReference type="GO" id="GO:0009253">
    <property type="term" value="P:peptidoglycan catabolic process"/>
    <property type="evidence" value="ECO:0007669"/>
    <property type="project" value="TreeGrafter"/>
</dbReference>
<dbReference type="InterPro" id="IPR031304">
    <property type="entry name" value="SLT_2"/>
</dbReference>